<protein>
    <submittedName>
        <fullName evidence="6">ATP-grasp domain-containing protein</fullName>
    </submittedName>
</protein>
<keyword evidence="7" id="KW-1185">Reference proteome</keyword>
<evidence type="ECO:0000313" key="7">
    <source>
        <dbReference type="Proteomes" id="UP000766609"/>
    </source>
</evidence>
<dbReference type="PANTHER" id="PTHR43585:SF2">
    <property type="entry name" value="ATP-GRASP ENZYME FSQD"/>
    <property type="match status" value="1"/>
</dbReference>
<evidence type="ECO:0000256" key="1">
    <source>
        <dbReference type="ARBA" id="ARBA00022598"/>
    </source>
</evidence>
<evidence type="ECO:0000259" key="5">
    <source>
        <dbReference type="PROSITE" id="PS50975"/>
    </source>
</evidence>
<keyword evidence="2 4" id="KW-0547">Nucleotide-binding</keyword>
<dbReference type="Gene3D" id="3.30.470.20">
    <property type="entry name" value="ATP-grasp fold, B domain"/>
    <property type="match status" value="1"/>
</dbReference>
<dbReference type="PANTHER" id="PTHR43585">
    <property type="entry name" value="FUMIPYRROLE BIOSYNTHESIS PROTEIN C"/>
    <property type="match status" value="1"/>
</dbReference>
<dbReference type="InterPro" id="IPR052032">
    <property type="entry name" value="ATP-dep_AA_Ligase"/>
</dbReference>
<proteinExistence type="predicted"/>
<dbReference type="SUPFAM" id="SSF56059">
    <property type="entry name" value="Glutathione synthetase ATP-binding domain-like"/>
    <property type="match status" value="1"/>
</dbReference>
<dbReference type="Gene3D" id="3.40.50.20">
    <property type="match status" value="1"/>
</dbReference>
<evidence type="ECO:0000256" key="4">
    <source>
        <dbReference type="PROSITE-ProRule" id="PRU00409"/>
    </source>
</evidence>
<accession>A0ABS7N5G4</accession>
<keyword evidence="3 4" id="KW-0067">ATP-binding</keyword>
<reference evidence="6 7" key="1">
    <citation type="submission" date="2021-06" db="EMBL/GenBank/DDBJ databases">
        <title>44 bacteria genomes isolated from Dapeng, Shenzhen.</title>
        <authorList>
            <person name="Zheng W."/>
            <person name="Yu S."/>
            <person name="Huang Y."/>
        </authorList>
    </citation>
    <scope>NUCLEOTIDE SEQUENCE [LARGE SCALE GENOMIC DNA]</scope>
    <source>
        <strain evidence="6 7">DP5N14-6</strain>
    </source>
</reference>
<name>A0ABS7N5G4_9BACT</name>
<dbReference type="PROSITE" id="PS50975">
    <property type="entry name" value="ATP_GRASP"/>
    <property type="match status" value="1"/>
</dbReference>
<dbReference type="EMBL" id="JAHVHP010000001">
    <property type="protein sequence ID" value="MBY5950435.1"/>
    <property type="molecule type" value="Genomic_DNA"/>
</dbReference>
<dbReference type="Proteomes" id="UP000766609">
    <property type="component" value="Unassembled WGS sequence"/>
</dbReference>
<evidence type="ECO:0000256" key="3">
    <source>
        <dbReference type="ARBA" id="ARBA00022840"/>
    </source>
</evidence>
<dbReference type="Pfam" id="PF13535">
    <property type="entry name" value="ATP-grasp_4"/>
    <property type="match status" value="1"/>
</dbReference>
<organism evidence="6 7">
    <name type="scientific">Algoriphagus marincola</name>
    <dbReference type="NCBI Taxonomy" id="264027"/>
    <lineage>
        <taxon>Bacteria</taxon>
        <taxon>Pseudomonadati</taxon>
        <taxon>Bacteroidota</taxon>
        <taxon>Cytophagia</taxon>
        <taxon>Cytophagales</taxon>
        <taxon>Cyclobacteriaceae</taxon>
        <taxon>Algoriphagus</taxon>
    </lineage>
</organism>
<dbReference type="RefSeq" id="WP_222583376.1">
    <property type="nucleotide sequence ID" value="NZ_JAHVHP010000001.1"/>
</dbReference>
<dbReference type="InterPro" id="IPR011761">
    <property type="entry name" value="ATP-grasp"/>
</dbReference>
<evidence type="ECO:0000313" key="6">
    <source>
        <dbReference type="EMBL" id="MBY5950435.1"/>
    </source>
</evidence>
<sequence length="405" mass="45839">MDTSGKTFLCISNYFKGNAFLISLKKQGNRVFLVTSENLKEHPWAFEYIDEVFYMPGQDLDWDLNLLLQGVGGLMKENKIDAIVALDDYDVEKATFLRENLRISGMGQTTGRYFRDKLAMRIKAQDAGINVPAFSPLFNDEDINQYADHIPAPWVLKPRSEASAHGIIKVHNKEELWKHIHELGDNRLYYLVEQFKPGDVYHADGLMLDGKNIFLTVSKYLATPMEISQGGGIFRSANLEYGSADEKAIKKVNKDIMKAFGLKSGATHTEFIKCHEDGEIYFLETSSRVGGAHLAEMVEAATSINLWTEWAKIEDSLARGKEYKLPKSVKQYAGIVLTLSKFQNPDLSSFDDPEVYFRVPLEYHAGLIVRSKNRDKVLALLDDYADRLTRDFSTSAAAPEVKKFH</sequence>
<keyword evidence="1" id="KW-0436">Ligase</keyword>
<dbReference type="Gene3D" id="3.30.1490.20">
    <property type="entry name" value="ATP-grasp fold, A domain"/>
    <property type="match status" value="1"/>
</dbReference>
<comment type="caution">
    <text evidence="6">The sequence shown here is derived from an EMBL/GenBank/DDBJ whole genome shotgun (WGS) entry which is preliminary data.</text>
</comment>
<gene>
    <name evidence="6" type="ORF">KUV23_05585</name>
</gene>
<feature type="domain" description="ATP-grasp" evidence="5">
    <location>
        <begin position="121"/>
        <end position="315"/>
    </location>
</feature>
<dbReference type="InterPro" id="IPR013815">
    <property type="entry name" value="ATP_grasp_subdomain_1"/>
</dbReference>
<evidence type="ECO:0000256" key="2">
    <source>
        <dbReference type="ARBA" id="ARBA00022741"/>
    </source>
</evidence>